<dbReference type="GO" id="GO:0016787">
    <property type="term" value="F:hydrolase activity"/>
    <property type="evidence" value="ECO:0007669"/>
    <property type="project" value="UniProtKB-KW"/>
</dbReference>
<evidence type="ECO:0000313" key="3">
    <source>
        <dbReference type="EMBL" id="QPH96792.1"/>
    </source>
</evidence>
<organism evidence="3 4">
    <name type="scientific">Campylobacter concisus</name>
    <dbReference type="NCBI Taxonomy" id="199"/>
    <lineage>
        <taxon>Bacteria</taxon>
        <taxon>Pseudomonadati</taxon>
        <taxon>Campylobacterota</taxon>
        <taxon>Epsilonproteobacteria</taxon>
        <taxon>Campylobacterales</taxon>
        <taxon>Campylobacteraceae</taxon>
        <taxon>Campylobacter</taxon>
    </lineage>
</organism>
<dbReference type="Proteomes" id="UP000594571">
    <property type="component" value="Chromosome"/>
</dbReference>
<accession>A0A7S9X4B0</accession>
<gene>
    <name evidence="3" type="ORF">CVS89_00490</name>
</gene>
<protein>
    <submittedName>
        <fullName evidence="3">Uncharacterized protein</fullName>
    </submittedName>
</protein>
<sequence>MPTMANGKSILYKEYRVKPIVNDNNVHRIVVGSDGSYYYTNTHYGDTIRNNSSSGIPFYKAGKLPQGTIKQIFGDIQ</sequence>
<dbReference type="GO" id="GO:0003723">
    <property type="term" value="F:RNA binding"/>
    <property type="evidence" value="ECO:0007669"/>
    <property type="project" value="InterPro"/>
</dbReference>
<keyword evidence="1" id="KW-0540">Nuclease</keyword>
<dbReference type="SUPFAM" id="SSF53933">
    <property type="entry name" value="Microbial ribonucleases"/>
    <property type="match status" value="1"/>
</dbReference>
<dbReference type="EMBL" id="CP049263">
    <property type="protein sequence ID" value="QPH96792.1"/>
    <property type="molecule type" value="Genomic_DNA"/>
</dbReference>
<proteinExistence type="predicted"/>
<reference evidence="3 4" key="1">
    <citation type="journal article" date="2018" name="Emerg. Microbes Infect.">
        <title>Genomic analysis of oral Campylobacter concisus strains identified a potential bacterial molecular marker associated with active Crohn's disease.</title>
        <authorList>
            <person name="Liu F."/>
            <person name="Ma R."/>
            <person name="Tay C.Y.A."/>
            <person name="Octavia S."/>
            <person name="Lan R."/>
            <person name="Chung H.K.L."/>
            <person name="Riordan S.M."/>
            <person name="Grimm M.C."/>
            <person name="Leong R.W."/>
            <person name="Tanaka M.M."/>
            <person name="Connor S."/>
            <person name="Zhang L."/>
        </authorList>
    </citation>
    <scope>NUCLEOTIDE SEQUENCE [LARGE SCALE GENOMIC DNA]</scope>
    <source>
        <strain evidence="3 4">H16O-S1</strain>
    </source>
</reference>
<evidence type="ECO:0000256" key="1">
    <source>
        <dbReference type="ARBA" id="ARBA00022722"/>
    </source>
</evidence>
<dbReference type="Gene3D" id="3.10.450.30">
    <property type="entry name" value="Microbial ribonucleases"/>
    <property type="match status" value="1"/>
</dbReference>
<dbReference type="GO" id="GO:0004540">
    <property type="term" value="F:RNA nuclease activity"/>
    <property type="evidence" value="ECO:0007669"/>
    <property type="project" value="InterPro"/>
</dbReference>
<dbReference type="RefSeq" id="WP_148789456.1">
    <property type="nucleotide sequence ID" value="NZ_CABPTT010000001.1"/>
</dbReference>
<evidence type="ECO:0000313" key="4">
    <source>
        <dbReference type="Proteomes" id="UP000594571"/>
    </source>
</evidence>
<keyword evidence="2" id="KW-0378">Hydrolase</keyword>
<name>A0A7S9X4B0_9BACT</name>
<dbReference type="AlphaFoldDB" id="A0A7S9X4B0"/>
<reference evidence="3 4" key="2">
    <citation type="journal article" date="2020" name="Microb. Genom.">
        <title>Analysis of complete Campylobacter concisus genomes identifies genomospecies features, secretion systems and novel plasmids and their association with severe ulcerative colitis.</title>
        <authorList>
            <person name="Liu F."/>
            <person name="Chen S."/>
            <person name="Luu L.D.W."/>
            <person name="Lee S.A."/>
            <person name="Tay A.C.Y."/>
            <person name="Wu R."/>
            <person name="Riordan S.M."/>
            <person name="Lan R."/>
            <person name="Liu L."/>
            <person name="Zhang L."/>
        </authorList>
    </citation>
    <scope>NUCLEOTIDE SEQUENCE [LARGE SCALE GENOMIC DNA]</scope>
    <source>
        <strain evidence="3 4">H16O-S1</strain>
    </source>
</reference>
<evidence type="ECO:0000256" key="2">
    <source>
        <dbReference type="ARBA" id="ARBA00022801"/>
    </source>
</evidence>
<dbReference type="InterPro" id="IPR016191">
    <property type="entry name" value="Ribonuclease/ribotoxin"/>
</dbReference>